<evidence type="ECO:0000313" key="1">
    <source>
        <dbReference type="EMBL" id="GAA2817130.1"/>
    </source>
</evidence>
<dbReference type="EMBL" id="BAAAUX010000031">
    <property type="protein sequence ID" value="GAA2817130.1"/>
    <property type="molecule type" value="Genomic_DNA"/>
</dbReference>
<proteinExistence type="predicted"/>
<sequence length="55" mass="6140">MPQPLLIVFAVLALGFALGWASLLGWLPDFRNASADQADIEDDWQEAAHRALFRD</sequence>
<dbReference type="Proteomes" id="UP001500979">
    <property type="component" value="Unassembled WGS sequence"/>
</dbReference>
<name>A0ABN3VM90_9PSEU</name>
<keyword evidence="2" id="KW-1185">Reference proteome</keyword>
<protein>
    <submittedName>
        <fullName evidence="1">Uncharacterized protein</fullName>
    </submittedName>
</protein>
<accession>A0ABN3VM90</accession>
<comment type="caution">
    <text evidence="1">The sequence shown here is derived from an EMBL/GenBank/DDBJ whole genome shotgun (WGS) entry which is preliminary data.</text>
</comment>
<organism evidence="1 2">
    <name type="scientific">Saccharopolyspora taberi</name>
    <dbReference type="NCBI Taxonomy" id="60895"/>
    <lineage>
        <taxon>Bacteria</taxon>
        <taxon>Bacillati</taxon>
        <taxon>Actinomycetota</taxon>
        <taxon>Actinomycetes</taxon>
        <taxon>Pseudonocardiales</taxon>
        <taxon>Pseudonocardiaceae</taxon>
        <taxon>Saccharopolyspora</taxon>
    </lineage>
</organism>
<reference evidence="1 2" key="1">
    <citation type="journal article" date="2019" name="Int. J. Syst. Evol. Microbiol.">
        <title>The Global Catalogue of Microorganisms (GCM) 10K type strain sequencing project: providing services to taxonomists for standard genome sequencing and annotation.</title>
        <authorList>
            <consortium name="The Broad Institute Genomics Platform"/>
            <consortium name="The Broad Institute Genome Sequencing Center for Infectious Disease"/>
            <person name="Wu L."/>
            <person name="Ma J."/>
        </authorList>
    </citation>
    <scope>NUCLEOTIDE SEQUENCE [LARGE SCALE GENOMIC DNA]</scope>
    <source>
        <strain evidence="1 2">JCM 9383</strain>
    </source>
</reference>
<gene>
    <name evidence="1" type="ORF">GCM10010470_60710</name>
</gene>
<dbReference type="RefSeq" id="WP_344685610.1">
    <property type="nucleotide sequence ID" value="NZ_BAAAUX010000031.1"/>
</dbReference>
<evidence type="ECO:0000313" key="2">
    <source>
        <dbReference type="Proteomes" id="UP001500979"/>
    </source>
</evidence>